<proteinExistence type="predicted"/>
<gene>
    <name evidence="2" type="ORF">LARV_00349</name>
</gene>
<dbReference type="PANTHER" id="PTHR42812">
    <property type="entry name" value="BETA-XYLOSIDASE"/>
    <property type="match status" value="1"/>
</dbReference>
<protein>
    <recommendedName>
        <fullName evidence="1">Beta-xylosidase C-terminal Concanavalin A-like domain-containing protein</fullName>
    </recommendedName>
</protein>
<dbReference type="Gene3D" id="2.60.120.200">
    <property type="match status" value="2"/>
</dbReference>
<dbReference type="Pfam" id="PF17851">
    <property type="entry name" value="GH43_C2"/>
    <property type="match status" value="2"/>
</dbReference>
<dbReference type="InterPro" id="IPR041542">
    <property type="entry name" value="GH43_C2"/>
</dbReference>
<dbReference type="Proteomes" id="UP000055060">
    <property type="component" value="Unassembled WGS sequence"/>
</dbReference>
<organism evidence="2">
    <name type="scientific">Longilinea arvoryzae</name>
    <dbReference type="NCBI Taxonomy" id="360412"/>
    <lineage>
        <taxon>Bacteria</taxon>
        <taxon>Bacillati</taxon>
        <taxon>Chloroflexota</taxon>
        <taxon>Anaerolineae</taxon>
        <taxon>Anaerolineales</taxon>
        <taxon>Anaerolineaceae</taxon>
        <taxon>Longilinea</taxon>
    </lineage>
</organism>
<feature type="domain" description="Beta-xylosidase C-terminal Concanavalin A-like" evidence="1">
    <location>
        <begin position="247"/>
        <end position="438"/>
    </location>
</feature>
<dbReference type="STRING" id="360412.LARV_00349"/>
<dbReference type="PANTHER" id="PTHR42812:SF12">
    <property type="entry name" value="BETA-XYLOSIDASE-RELATED"/>
    <property type="match status" value="1"/>
</dbReference>
<accession>A0A0S7BFX4</accession>
<reference evidence="2" key="1">
    <citation type="submission" date="2015-07" db="EMBL/GenBank/DDBJ databases">
        <title>Draft Genome Sequences of Anaerolinea thermolimosa IMO-1, Bellilinea caldifistulae GOMI-1, Leptolinea tardivitalis YMTK-2, Levilinea saccharolytica KIBI-1,Longilinea arvoryzae KOME-1, Previously Described as Members of the Anaerolineaceae (Chloroflexi).</title>
        <authorList>
            <person name="Sekiguchi Y."/>
            <person name="Ohashi A."/>
            <person name="Matsuura N."/>
            <person name="Tourlousse M.D."/>
        </authorList>
    </citation>
    <scope>NUCLEOTIDE SEQUENCE [LARGE SCALE GENOMIC DNA]</scope>
    <source>
        <strain evidence="2">KOME-1</strain>
    </source>
</reference>
<evidence type="ECO:0000313" key="3">
    <source>
        <dbReference type="Proteomes" id="UP000055060"/>
    </source>
</evidence>
<dbReference type="InterPro" id="IPR013320">
    <property type="entry name" value="ConA-like_dom_sf"/>
</dbReference>
<dbReference type="AlphaFoldDB" id="A0A0S7BFX4"/>
<dbReference type="EMBL" id="DF967972">
    <property type="protein sequence ID" value="GAP12613.1"/>
    <property type="molecule type" value="Genomic_DNA"/>
</dbReference>
<evidence type="ECO:0000259" key="1">
    <source>
        <dbReference type="Pfam" id="PF17851"/>
    </source>
</evidence>
<keyword evidence="3" id="KW-1185">Reference proteome</keyword>
<dbReference type="SUPFAM" id="SSF49899">
    <property type="entry name" value="Concanavalin A-like lectins/glucanases"/>
    <property type="match status" value="2"/>
</dbReference>
<evidence type="ECO:0000313" key="2">
    <source>
        <dbReference type="EMBL" id="GAP12613.1"/>
    </source>
</evidence>
<feature type="domain" description="Beta-xylosidase C-terminal Concanavalin A-like" evidence="1">
    <location>
        <begin position="43"/>
        <end position="234"/>
    </location>
</feature>
<dbReference type="InterPro" id="IPR051795">
    <property type="entry name" value="Glycosyl_Hydrlase_43"/>
</dbReference>
<name>A0A0S7BFX4_9CHLR</name>
<sequence length="447" mass="49858">MDTQLFKRFLKRTTKYATLLLCAVVVFTLNFAGVSSMGSPTWKDPFDAPVLRPEWTWINENPDRWSLTEQKGSLRIYTSPYGAGGENLLLQLAPSQDFTIETRLLFEPTSNFQIAGLVIYEDSENFLQLGRAYCDPGIPVCVGNGIYFDDVSNGVWFPDNFATPTASPSMIYLRLVRQQSIVTAYISENGTDWRMIGAHSMPEDFVINGVGLTASQNFSYPDVPPIPADFDYFHLSWSSPSVIPNRRDPFNAPVLGPQWRLINENPSTWSLTEQKGSLRIYTSPYAAGGENLVVQSAPSQDFVIETRLLFEPTSNFQIAGLVIYQDTNNFLQLGRAYCDPGIPVCIGNGIYFDNVSDGVWFPDNFATPTASPSMIYLRLARQLNTVDAYISEDGSVWVKIGSHTLPEDFVITGIGLTASQNFSFPDIPAIPADFDYFTLVSEQLKSY</sequence>